<feature type="region of interest" description="Disordered" evidence="1">
    <location>
        <begin position="53"/>
        <end position="114"/>
    </location>
</feature>
<evidence type="ECO:0000313" key="3">
    <source>
        <dbReference type="Proteomes" id="UP001456524"/>
    </source>
</evidence>
<feature type="region of interest" description="Disordered" evidence="1">
    <location>
        <begin position="208"/>
        <end position="230"/>
    </location>
</feature>
<evidence type="ECO:0000313" key="2">
    <source>
        <dbReference type="EMBL" id="KAK8169422.1"/>
    </source>
</evidence>
<organism evidence="2 3">
    <name type="scientific">Phyllosticta citrichinensis</name>
    <dbReference type="NCBI Taxonomy" id="1130410"/>
    <lineage>
        <taxon>Eukaryota</taxon>
        <taxon>Fungi</taxon>
        <taxon>Dikarya</taxon>
        <taxon>Ascomycota</taxon>
        <taxon>Pezizomycotina</taxon>
        <taxon>Dothideomycetes</taxon>
        <taxon>Dothideomycetes incertae sedis</taxon>
        <taxon>Botryosphaeriales</taxon>
        <taxon>Phyllostictaceae</taxon>
        <taxon>Phyllosticta</taxon>
    </lineage>
</organism>
<evidence type="ECO:0000256" key="1">
    <source>
        <dbReference type="SAM" id="MobiDB-lite"/>
    </source>
</evidence>
<feature type="compositionally biased region" description="Basic and acidic residues" evidence="1">
    <location>
        <begin position="75"/>
        <end position="84"/>
    </location>
</feature>
<accession>A0ABR1XVW2</accession>
<name>A0ABR1XVW2_9PEZI</name>
<feature type="compositionally biased region" description="Polar residues" evidence="1">
    <location>
        <begin position="53"/>
        <end position="64"/>
    </location>
</feature>
<feature type="compositionally biased region" description="Polar residues" evidence="1">
    <location>
        <begin position="218"/>
        <end position="230"/>
    </location>
</feature>
<dbReference type="Proteomes" id="UP001456524">
    <property type="component" value="Unassembled WGS sequence"/>
</dbReference>
<keyword evidence="3" id="KW-1185">Reference proteome</keyword>
<proteinExistence type="predicted"/>
<protein>
    <submittedName>
        <fullName evidence="2">Uncharacterized protein</fullName>
    </submittedName>
</protein>
<reference evidence="2 3" key="1">
    <citation type="journal article" date="2022" name="G3 (Bethesda)">
        <title>Enemy or ally: a genomic approach to elucidate the lifestyle of Phyllosticta citrichinaensis.</title>
        <authorList>
            <person name="Buijs V.A."/>
            <person name="Groenewald J.Z."/>
            <person name="Haridas S."/>
            <person name="LaButti K.M."/>
            <person name="Lipzen A."/>
            <person name="Martin F.M."/>
            <person name="Barry K."/>
            <person name="Grigoriev I.V."/>
            <person name="Crous P.W."/>
            <person name="Seidl M.F."/>
        </authorList>
    </citation>
    <scope>NUCLEOTIDE SEQUENCE [LARGE SCALE GENOMIC DNA]</scope>
    <source>
        <strain evidence="2 3">CBS 129764</strain>
    </source>
</reference>
<gene>
    <name evidence="2" type="ORF">IWX90DRAFT_177067</name>
</gene>
<feature type="compositionally biased region" description="Basic residues" evidence="1">
    <location>
        <begin position="85"/>
        <end position="94"/>
    </location>
</feature>
<comment type="caution">
    <text evidence="2">The sequence shown here is derived from an EMBL/GenBank/DDBJ whole genome shotgun (WGS) entry which is preliminary data.</text>
</comment>
<dbReference type="EMBL" id="JBBWUH010000004">
    <property type="protein sequence ID" value="KAK8169422.1"/>
    <property type="molecule type" value="Genomic_DNA"/>
</dbReference>
<feature type="compositionally biased region" description="Basic and acidic residues" evidence="1">
    <location>
        <begin position="103"/>
        <end position="114"/>
    </location>
</feature>
<sequence length="230" mass="25153">MSIRSNLHLHLRPANRHTPCSTPHSLTCLLDVRCGAHYTANLSVISLPTYSQDLGQKQNGSRSIHPSMRPRAPAKQREASETSRKRSKAKRQRPSCRASSSKGEGEGEDRRGRRDAACMDARLSVCVSAVYLSVCLSICGCTQSSAQLQLPLQLQQRPSLFLASGSAGVSSSTLTLTHTLLYPLCLSSLLSFPSCPVLSCPFYFSSTPSTKTKDQRQNQRQHPRQATPNA</sequence>